<protein>
    <recommendedName>
        <fullName evidence="1">ATP-dependent DNA helicase</fullName>
        <ecNumber evidence="1">5.6.2.3</ecNumber>
    </recommendedName>
</protein>
<reference evidence="3" key="1">
    <citation type="submission" date="2023-08" db="EMBL/GenBank/DDBJ databases">
        <authorList>
            <person name="Alioto T."/>
            <person name="Alioto T."/>
            <person name="Gomez Garrido J."/>
        </authorList>
    </citation>
    <scope>NUCLEOTIDE SEQUENCE</scope>
</reference>
<keyword evidence="1" id="KW-0378">Hydrolase</keyword>
<name>A0AA36F734_OCTVU</name>
<dbReference type="InterPro" id="IPR010285">
    <property type="entry name" value="DNA_helicase_pif1-like_DEAD"/>
</dbReference>
<sequence length="171" mass="19358">MFRNDLAETFKQQLQINNPEQDIGFTDAINNAALIQIENLGLPLTNRWDLNILSTEIMREISYDKGELIMYINDNLPELLHDQRRAYSTVIKSIKNNTGGLYFLYIPAFVNKILLAKVHQENEITFATVTTGIAATLLPGVRTAHSAFKLPLDLPNKENPVCNISQKVCNR</sequence>
<dbReference type="EMBL" id="OX597821">
    <property type="protein sequence ID" value="CAI9726650.1"/>
    <property type="molecule type" value="Genomic_DNA"/>
</dbReference>
<dbReference type="GO" id="GO:0005524">
    <property type="term" value="F:ATP binding"/>
    <property type="evidence" value="ECO:0007669"/>
    <property type="project" value="UniProtKB-KW"/>
</dbReference>
<keyword evidence="1" id="KW-0233">DNA recombination</keyword>
<keyword evidence="1" id="KW-0227">DNA damage</keyword>
<keyword evidence="1" id="KW-0234">DNA repair</keyword>
<comment type="catalytic activity">
    <reaction evidence="1">
        <text>ATP + H2O = ADP + phosphate + H(+)</text>
        <dbReference type="Rhea" id="RHEA:13065"/>
        <dbReference type="ChEBI" id="CHEBI:15377"/>
        <dbReference type="ChEBI" id="CHEBI:15378"/>
        <dbReference type="ChEBI" id="CHEBI:30616"/>
        <dbReference type="ChEBI" id="CHEBI:43474"/>
        <dbReference type="ChEBI" id="CHEBI:456216"/>
        <dbReference type="EC" id="5.6.2.3"/>
    </reaction>
</comment>
<evidence type="ECO:0000259" key="2">
    <source>
        <dbReference type="Pfam" id="PF05970"/>
    </source>
</evidence>
<dbReference type="PANTHER" id="PTHR10492">
    <property type="match status" value="1"/>
</dbReference>
<dbReference type="Proteomes" id="UP001162480">
    <property type="component" value="Chromosome 8"/>
</dbReference>
<gene>
    <name evidence="3" type="ORF">OCTVUL_1B007725</name>
</gene>
<dbReference type="GO" id="GO:0006310">
    <property type="term" value="P:DNA recombination"/>
    <property type="evidence" value="ECO:0007669"/>
    <property type="project" value="UniProtKB-KW"/>
</dbReference>
<feature type="domain" description="DNA helicase Pif1-like DEAD-box helicase" evidence="2">
    <location>
        <begin position="79"/>
        <end position="167"/>
    </location>
</feature>
<dbReference type="GO" id="GO:0016787">
    <property type="term" value="F:hydrolase activity"/>
    <property type="evidence" value="ECO:0007669"/>
    <property type="project" value="UniProtKB-KW"/>
</dbReference>
<dbReference type="GO" id="GO:0006281">
    <property type="term" value="P:DNA repair"/>
    <property type="evidence" value="ECO:0007669"/>
    <property type="project" value="UniProtKB-KW"/>
</dbReference>
<organism evidence="3 4">
    <name type="scientific">Octopus vulgaris</name>
    <name type="common">Common octopus</name>
    <dbReference type="NCBI Taxonomy" id="6645"/>
    <lineage>
        <taxon>Eukaryota</taxon>
        <taxon>Metazoa</taxon>
        <taxon>Spiralia</taxon>
        <taxon>Lophotrochozoa</taxon>
        <taxon>Mollusca</taxon>
        <taxon>Cephalopoda</taxon>
        <taxon>Coleoidea</taxon>
        <taxon>Octopodiformes</taxon>
        <taxon>Octopoda</taxon>
        <taxon>Incirrata</taxon>
        <taxon>Octopodidae</taxon>
        <taxon>Octopus</taxon>
    </lineage>
</organism>
<dbReference type="GO" id="GO:0000723">
    <property type="term" value="P:telomere maintenance"/>
    <property type="evidence" value="ECO:0007669"/>
    <property type="project" value="InterPro"/>
</dbReference>
<keyword evidence="4" id="KW-1185">Reference proteome</keyword>
<keyword evidence="1" id="KW-0547">Nucleotide-binding</keyword>
<accession>A0AA36F734</accession>
<evidence type="ECO:0000313" key="3">
    <source>
        <dbReference type="EMBL" id="CAI9726650.1"/>
    </source>
</evidence>
<proteinExistence type="inferred from homology"/>
<dbReference type="GO" id="GO:0043139">
    <property type="term" value="F:5'-3' DNA helicase activity"/>
    <property type="evidence" value="ECO:0007669"/>
    <property type="project" value="UniProtKB-EC"/>
</dbReference>
<comment type="similarity">
    <text evidence="1">Belongs to the helicase family.</text>
</comment>
<keyword evidence="1 3" id="KW-0347">Helicase</keyword>
<evidence type="ECO:0000256" key="1">
    <source>
        <dbReference type="RuleBase" id="RU363044"/>
    </source>
</evidence>
<dbReference type="AlphaFoldDB" id="A0AA36F734"/>
<dbReference type="Pfam" id="PF05970">
    <property type="entry name" value="PIF1"/>
    <property type="match status" value="1"/>
</dbReference>
<comment type="cofactor">
    <cofactor evidence="1">
        <name>Mg(2+)</name>
        <dbReference type="ChEBI" id="CHEBI:18420"/>
    </cofactor>
</comment>
<evidence type="ECO:0000313" key="4">
    <source>
        <dbReference type="Proteomes" id="UP001162480"/>
    </source>
</evidence>
<dbReference type="PANTHER" id="PTHR10492:SF57">
    <property type="entry name" value="ATP-DEPENDENT DNA HELICASE"/>
    <property type="match status" value="1"/>
</dbReference>
<dbReference type="EC" id="5.6.2.3" evidence="1"/>
<keyword evidence="1" id="KW-0067">ATP-binding</keyword>